<organism evidence="3 4">
    <name type="scientific">Cyclotella atomus</name>
    <dbReference type="NCBI Taxonomy" id="382360"/>
    <lineage>
        <taxon>Eukaryota</taxon>
        <taxon>Sar</taxon>
        <taxon>Stramenopiles</taxon>
        <taxon>Ochrophyta</taxon>
        <taxon>Bacillariophyta</taxon>
        <taxon>Coscinodiscophyceae</taxon>
        <taxon>Thalassiosirophycidae</taxon>
        <taxon>Stephanodiscales</taxon>
        <taxon>Stephanodiscaceae</taxon>
        <taxon>Cyclotella</taxon>
    </lineage>
</organism>
<gene>
    <name evidence="3" type="ORF">ACHAWO_003457</name>
</gene>
<accession>A0ABD3P8Z7</accession>
<dbReference type="InterPro" id="IPR000477">
    <property type="entry name" value="RT_dom"/>
</dbReference>
<reference evidence="3 4" key="1">
    <citation type="submission" date="2024-10" db="EMBL/GenBank/DDBJ databases">
        <title>Updated reference genomes for cyclostephanoid diatoms.</title>
        <authorList>
            <person name="Roberts W.R."/>
            <person name="Alverson A.J."/>
        </authorList>
    </citation>
    <scope>NUCLEOTIDE SEQUENCE [LARGE SCALE GENOMIC DNA]</scope>
    <source>
        <strain evidence="3 4">AJA010-31</strain>
    </source>
</reference>
<feature type="compositionally biased region" description="Polar residues" evidence="1">
    <location>
        <begin position="520"/>
        <end position="548"/>
    </location>
</feature>
<sequence length="548" mass="61182">MLTLDSISVSLNGVNRVRDCKVWNQGIDSDHLALLLQLNLNLTSIKYKCSDSLALGSIDWHSIKNNQELNSHFNSTLKELLSAPTILTYTDFNKAILQAGSNTATNTDHNLWAKKLANEVNGINITPKQTWRAAYEIRDGVKGHHVKPVAKRFRNTNGTLANSPSENASIVEAHCNRVLNTQRPVADNAVELIRQRETVPEPGLPPTWTEFKRAVFKLKNDKQPGSNVVLANAFKCLDSHNLTILYNFILGFWNGDKDYGEWHEGLGALNEPTNFFILELHGVKTQFGATPLVGCQEGNFTLKTLLHLRRQHNLPSFVAFIDLVKAYDTANHCLLIELLAKYGAPPEFCSIIKRLYSDLTVVINLDGKKITIPQSSGVRQGDNLSPVLFLFVMSAVAKSLNEEIENTNIEKVVCHKVEEDNITNGILIGQTPSKFSSGTTFNILEILYIDDGAFIFNSRRDLIQGLNIIIKQFAKFGFKSKTECMYVREPNQFPAPKAIEPQEAHPLLAETAHQDIPLQLTDTPQGELSKAITTFHPTKSKPQTPKHE</sequence>
<name>A0ABD3P8Z7_9STRA</name>
<dbReference type="AlphaFoldDB" id="A0ABD3P8Z7"/>
<dbReference type="SUPFAM" id="SSF56672">
    <property type="entry name" value="DNA/RNA polymerases"/>
    <property type="match status" value="1"/>
</dbReference>
<dbReference type="PANTHER" id="PTHR19446">
    <property type="entry name" value="REVERSE TRANSCRIPTASES"/>
    <property type="match status" value="1"/>
</dbReference>
<comment type="caution">
    <text evidence="3">The sequence shown here is derived from an EMBL/GenBank/DDBJ whole genome shotgun (WGS) entry which is preliminary data.</text>
</comment>
<evidence type="ECO:0000256" key="1">
    <source>
        <dbReference type="SAM" id="MobiDB-lite"/>
    </source>
</evidence>
<feature type="domain" description="Reverse transcriptase" evidence="2">
    <location>
        <begin position="288"/>
        <end position="481"/>
    </location>
</feature>
<dbReference type="InterPro" id="IPR043502">
    <property type="entry name" value="DNA/RNA_pol_sf"/>
</dbReference>
<keyword evidence="4" id="KW-1185">Reference proteome</keyword>
<protein>
    <recommendedName>
        <fullName evidence="2">Reverse transcriptase domain-containing protein</fullName>
    </recommendedName>
</protein>
<evidence type="ECO:0000313" key="4">
    <source>
        <dbReference type="Proteomes" id="UP001530400"/>
    </source>
</evidence>
<evidence type="ECO:0000259" key="2">
    <source>
        <dbReference type="Pfam" id="PF00078"/>
    </source>
</evidence>
<dbReference type="Proteomes" id="UP001530400">
    <property type="component" value="Unassembled WGS sequence"/>
</dbReference>
<dbReference type="EMBL" id="JALLPJ020000790">
    <property type="protein sequence ID" value="KAL3782880.1"/>
    <property type="molecule type" value="Genomic_DNA"/>
</dbReference>
<feature type="region of interest" description="Disordered" evidence="1">
    <location>
        <begin position="518"/>
        <end position="548"/>
    </location>
</feature>
<evidence type="ECO:0000313" key="3">
    <source>
        <dbReference type="EMBL" id="KAL3782880.1"/>
    </source>
</evidence>
<dbReference type="Pfam" id="PF00078">
    <property type="entry name" value="RVT_1"/>
    <property type="match status" value="1"/>
</dbReference>
<proteinExistence type="predicted"/>